<sequence length="269" mass="28899">MLSNRSGHPFDRFLANPLKDDKLCREKIAIVEALDRMAHPDTGVYLQAATHVQLEPAWGETEDSAPPLRAADLVALARAEGVRSLPVLVDAMADPARDVRIAAAGALGGVGNEAAGLVLRLKVRLGDRDPEVFSEYLGGLLAVDAGENLPLVANYPDPANPVACEAAARALGKSRLPEAFDPLADCWRRAHSVELKRHLLLAVAILRRPTALDFLAGIVASEPDPDATAALSALGVYKDDPRLREGIAGIVEDRDRPVIRAAFGREFRY</sequence>
<evidence type="ECO:0000313" key="2">
    <source>
        <dbReference type="Proteomes" id="UP000317835"/>
    </source>
</evidence>
<dbReference type="Pfam" id="PF13646">
    <property type="entry name" value="HEAT_2"/>
    <property type="match status" value="1"/>
</dbReference>
<name>A0A518HA90_9BACT</name>
<dbReference type="InterPro" id="IPR016024">
    <property type="entry name" value="ARM-type_fold"/>
</dbReference>
<dbReference type="AlphaFoldDB" id="A0A518HA90"/>
<protein>
    <recommendedName>
        <fullName evidence="3">HEAT repeat protein</fullName>
    </recommendedName>
</protein>
<dbReference type="SUPFAM" id="SSF48371">
    <property type="entry name" value="ARM repeat"/>
    <property type="match status" value="1"/>
</dbReference>
<evidence type="ECO:0000313" key="1">
    <source>
        <dbReference type="EMBL" id="QDV37775.1"/>
    </source>
</evidence>
<accession>A0A518HA90</accession>
<proteinExistence type="predicted"/>
<dbReference type="KEGG" id="tpla:ElP_57210"/>
<dbReference type="Proteomes" id="UP000317835">
    <property type="component" value="Chromosome"/>
</dbReference>
<dbReference type="EMBL" id="CP036426">
    <property type="protein sequence ID" value="QDV37775.1"/>
    <property type="molecule type" value="Genomic_DNA"/>
</dbReference>
<dbReference type="OrthoDB" id="115545at2"/>
<dbReference type="RefSeq" id="WP_145275815.1">
    <property type="nucleotide sequence ID" value="NZ_CP036426.1"/>
</dbReference>
<reference evidence="1 2" key="1">
    <citation type="submission" date="2019-02" db="EMBL/GenBank/DDBJ databases">
        <title>Deep-cultivation of Planctomycetes and their phenomic and genomic characterization uncovers novel biology.</title>
        <authorList>
            <person name="Wiegand S."/>
            <person name="Jogler M."/>
            <person name="Boedeker C."/>
            <person name="Pinto D."/>
            <person name="Vollmers J."/>
            <person name="Rivas-Marin E."/>
            <person name="Kohn T."/>
            <person name="Peeters S.H."/>
            <person name="Heuer A."/>
            <person name="Rast P."/>
            <person name="Oberbeckmann S."/>
            <person name="Bunk B."/>
            <person name="Jeske O."/>
            <person name="Meyerdierks A."/>
            <person name="Storesund J.E."/>
            <person name="Kallscheuer N."/>
            <person name="Luecker S."/>
            <person name="Lage O.M."/>
            <person name="Pohl T."/>
            <person name="Merkel B.J."/>
            <person name="Hornburger P."/>
            <person name="Mueller R.-W."/>
            <person name="Bruemmer F."/>
            <person name="Labrenz M."/>
            <person name="Spormann A.M."/>
            <person name="Op den Camp H."/>
            <person name="Overmann J."/>
            <person name="Amann R."/>
            <person name="Jetten M.S.M."/>
            <person name="Mascher T."/>
            <person name="Medema M.H."/>
            <person name="Devos D.P."/>
            <person name="Kaster A.-K."/>
            <person name="Ovreas L."/>
            <person name="Rohde M."/>
            <person name="Galperin M.Y."/>
            <person name="Jogler C."/>
        </authorList>
    </citation>
    <scope>NUCLEOTIDE SEQUENCE [LARGE SCALE GENOMIC DNA]</scope>
    <source>
        <strain evidence="1 2">ElP</strain>
    </source>
</reference>
<dbReference type="Gene3D" id="1.25.10.10">
    <property type="entry name" value="Leucine-rich Repeat Variant"/>
    <property type="match status" value="1"/>
</dbReference>
<keyword evidence="2" id="KW-1185">Reference proteome</keyword>
<dbReference type="InterPro" id="IPR011989">
    <property type="entry name" value="ARM-like"/>
</dbReference>
<gene>
    <name evidence="1" type="ORF">ElP_57210</name>
</gene>
<organism evidence="1 2">
    <name type="scientific">Tautonia plasticadhaerens</name>
    <dbReference type="NCBI Taxonomy" id="2527974"/>
    <lineage>
        <taxon>Bacteria</taxon>
        <taxon>Pseudomonadati</taxon>
        <taxon>Planctomycetota</taxon>
        <taxon>Planctomycetia</taxon>
        <taxon>Isosphaerales</taxon>
        <taxon>Isosphaeraceae</taxon>
        <taxon>Tautonia</taxon>
    </lineage>
</organism>
<evidence type="ECO:0008006" key="3">
    <source>
        <dbReference type="Google" id="ProtNLM"/>
    </source>
</evidence>